<protein>
    <submittedName>
        <fullName evidence="7">Transposase-like protein</fullName>
    </submittedName>
</protein>
<evidence type="ECO:0000259" key="3">
    <source>
        <dbReference type="Pfam" id="PF13340"/>
    </source>
</evidence>
<dbReference type="EMBL" id="CP002049">
    <property type="protein sequence ID" value="ADI15852.1"/>
    <property type="molecule type" value="Genomic_DNA"/>
</dbReference>
<feature type="domain" description="Transposase IS4-like" evidence="2">
    <location>
        <begin position="96"/>
        <end position="283"/>
    </location>
</feature>
<dbReference type="KEGG" id="tra:Trad_2062"/>
<evidence type="ECO:0000313" key="10">
    <source>
        <dbReference type="Proteomes" id="UP000000379"/>
    </source>
</evidence>
<dbReference type="eggNOG" id="COG3293">
    <property type="taxonomic scope" value="Bacteria"/>
</dbReference>
<evidence type="ECO:0000313" key="4">
    <source>
        <dbReference type="EMBL" id="ADI13838.1"/>
    </source>
</evidence>
<dbReference type="KEGG" id="tra:Trad_0702"/>
<dbReference type="GO" id="GO:0004803">
    <property type="term" value="F:transposase activity"/>
    <property type="evidence" value="ECO:0007669"/>
    <property type="project" value="InterPro"/>
</dbReference>
<name>D7CQC3_TRURR</name>
<dbReference type="KEGG" id="tra:Trad_1676"/>
<evidence type="ECO:0000313" key="8">
    <source>
        <dbReference type="EMBL" id="ADI15176.1"/>
    </source>
</evidence>
<reference evidence="7 10" key="2">
    <citation type="journal article" date="2011" name="Stand. Genomic Sci.">
        <title>Complete genome sequence of Truepera radiovictrix type strain (RQ-24).</title>
        <authorList>
            <person name="Ivanova N."/>
            <person name="Rohde C."/>
            <person name="Munk C."/>
            <person name="Nolan M."/>
            <person name="Lucas S."/>
            <person name="Del Rio T.G."/>
            <person name="Tice H."/>
            <person name="Deshpande S."/>
            <person name="Cheng J.F."/>
            <person name="Tapia R."/>
            <person name="Han C."/>
            <person name="Goodwin L."/>
            <person name="Pitluck S."/>
            <person name="Liolios K."/>
            <person name="Mavromatis K."/>
            <person name="Mikhailova N."/>
            <person name="Pati A."/>
            <person name="Chen A."/>
            <person name="Palaniappan K."/>
            <person name="Land M."/>
            <person name="Hauser L."/>
            <person name="Chang Y.J."/>
            <person name="Jeffries C.D."/>
            <person name="Brambilla E."/>
            <person name="Rohde M."/>
            <person name="Goker M."/>
            <person name="Tindall B.J."/>
            <person name="Woyke T."/>
            <person name="Bristow J."/>
            <person name="Eisen J.A."/>
            <person name="Markowitz V."/>
            <person name="Hugenholtz P."/>
            <person name="Kyrpides N.C."/>
            <person name="Klenk H.P."/>
            <person name="Lapidus A."/>
        </authorList>
    </citation>
    <scope>NUCLEOTIDE SEQUENCE [LARGE SCALE GENOMIC DNA]</scope>
    <source>
        <strain evidence="7">DSM 17093</strain>
        <strain evidence="10">DSM 17093 / CIP 108686 / LMG 22925 / RQ-24</strain>
    </source>
</reference>
<gene>
    <name evidence="4" type="ordered locus">Trad_0702</name>
    <name evidence="5" type="ordered locus">Trad_1419</name>
    <name evidence="6" type="ordered locus">Trad_1676</name>
    <name evidence="7" type="ordered locus">Trad_1789</name>
    <name evidence="8" type="ordered locus">Trad_2062</name>
    <name evidence="9" type="ordered locus">Trad_2749</name>
</gene>
<feature type="domain" description="Insertion element IS402-like" evidence="3">
    <location>
        <begin position="6"/>
        <end position="77"/>
    </location>
</feature>
<evidence type="ECO:0000313" key="9">
    <source>
        <dbReference type="EMBL" id="ADI15852.1"/>
    </source>
</evidence>
<keyword evidence="10" id="KW-1185">Reference proteome</keyword>
<dbReference type="InterPro" id="IPR025161">
    <property type="entry name" value="IS402-like_dom"/>
</dbReference>
<dbReference type="EMBL" id="CP002049">
    <property type="protein sequence ID" value="ADI14541.1"/>
    <property type="molecule type" value="Genomic_DNA"/>
</dbReference>
<sequence length="286" mass="32740">MARTDLSEKQWRALKAHLPANPQRGHAYVDHRRVINGILWRLKTGAPWRDVPERYGAWQTCWDRFTRWERSGDWQRILQALQAHADATGDIDWDGAALDSSHIKAHRSAAGARKRPAEGEKKGGLTDEWLGHSRGGHTSKVHVCADGKVRPLSLVVTAGQRNDAAWLERVLDEIHVPRLGRGRPRKRPSQLRLDRAYSFKKQRQGLRRRNIRCISPEREDAKKHRLAKGSKGGRPPAFDTKAYKGRNVIERCINRLKDFRAVATRYDKRGRNYLAGVLVASIILWL</sequence>
<dbReference type="InterPro" id="IPR002559">
    <property type="entry name" value="Transposase_11"/>
</dbReference>
<dbReference type="EMBL" id="CP002049">
    <property type="protein sequence ID" value="ADI13838.1"/>
    <property type="molecule type" value="Genomic_DNA"/>
</dbReference>
<dbReference type="GO" id="GO:0003677">
    <property type="term" value="F:DNA binding"/>
    <property type="evidence" value="ECO:0007669"/>
    <property type="project" value="InterPro"/>
</dbReference>
<dbReference type="KEGG" id="tra:Trad_1789"/>
<feature type="compositionally biased region" description="Basic and acidic residues" evidence="1">
    <location>
        <begin position="115"/>
        <end position="131"/>
    </location>
</feature>
<evidence type="ECO:0000313" key="6">
    <source>
        <dbReference type="EMBL" id="ADI14794.1"/>
    </source>
</evidence>
<dbReference type="PANTHER" id="PTHR30007:SF1">
    <property type="entry name" value="BLR1914 PROTEIN"/>
    <property type="match status" value="1"/>
</dbReference>
<feature type="region of interest" description="Disordered" evidence="1">
    <location>
        <begin position="105"/>
        <end position="132"/>
    </location>
</feature>
<dbReference type="Proteomes" id="UP000000379">
    <property type="component" value="Chromosome"/>
</dbReference>
<dbReference type="KEGG" id="tra:Trad_2749"/>
<reference evidence="10" key="1">
    <citation type="submission" date="2010-05" db="EMBL/GenBank/DDBJ databases">
        <title>The complete genome of Truepera radiovictris DSM 17093.</title>
        <authorList>
            <consortium name="US DOE Joint Genome Institute (JGI-PGF)"/>
            <person name="Lucas S."/>
            <person name="Copeland A."/>
            <person name="Lapidus A."/>
            <person name="Glavina del Rio T."/>
            <person name="Dalin E."/>
            <person name="Tice H."/>
            <person name="Bruce D."/>
            <person name="Goodwin L."/>
            <person name="Pitluck S."/>
            <person name="Kyrpides N."/>
            <person name="Mavromatis K."/>
            <person name="Ovchinnikova G."/>
            <person name="Munk A.C."/>
            <person name="Detter J.C."/>
            <person name="Han C."/>
            <person name="Tapia R."/>
            <person name="Land M."/>
            <person name="Hauser L."/>
            <person name="Markowitz V."/>
            <person name="Cheng J.-F."/>
            <person name="Hugenholtz P."/>
            <person name="Woyke T."/>
            <person name="Wu D."/>
            <person name="Tindall B."/>
            <person name="Pomrenke H.G."/>
            <person name="Brambilla E."/>
            <person name="Klenk H.-P."/>
            <person name="Eisen J.A."/>
        </authorList>
    </citation>
    <scope>NUCLEOTIDE SEQUENCE [LARGE SCALE GENOMIC DNA]</scope>
    <source>
        <strain evidence="10">DSM 17093 / CIP 108686 / LMG 22925 / RQ-24</strain>
    </source>
</reference>
<evidence type="ECO:0000256" key="1">
    <source>
        <dbReference type="SAM" id="MobiDB-lite"/>
    </source>
</evidence>
<dbReference type="GO" id="GO:0006313">
    <property type="term" value="P:DNA transposition"/>
    <property type="evidence" value="ECO:0007669"/>
    <property type="project" value="InterPro"/>
</dbReference>
<feature type="region of interest" description="Disordered" evidence="1">
    <location>
        <begin position="220"/>
        <end position="239"/>
    </location>
</feature>
<dbReference type="EMBL" id="CP002049">
    <property type="protein sequence ID" value="ADI15176.1"/>
    <property type="molecule type" value="Genomic_DNA"/>
</dbReference>
<dbReference type="AlphaFoldDB" id="D7CQC3"/>
<dbReference type="NCBIfam" id="NF033580">
    <property type="entry name" value="transpos_IS5_3"/>
    <property type="match status" value="1"/>
</dbReference>
<dbReference type="HOGENOM" id="CLU_055261_2_2_0"/>
<evidence type="ECO:0000313" key="5">
    <source>
        <dbReference type="EMBL" id="ADI14541.1"/>
    </source>
</evidence>
<dbReference type="EMBL" id="CP002049">
    <property type="protein sequence ID" value="ADI14907.1"/>
    <property type="molecule type" value="Genomic_DNA"/>
</dbReference>
<dbReference type="KEGG" id="tra:Trad_1419"/>
<accession>D7CQC3</accession>
<evidence type="ECO:0000313" key="7">
    <source>
        <dbReference type="EMBL" id="ADI14907.1"/>
    </source>
</evidence>
<dbReference type="Pfam" id="PF01609">
    <property type="entry name" value="DDE_Tnp_1"/>
    <property type="match status" value="1"/>
</dbReference>
<dbReference type="EMBL" id="CP002049">
    <property type="protein sequence ID" value="ADI14794.1"/>
    <property type="molecule type" value="Genomic_DNA"/>
</dbReference>
<evidence type="ECO:0000259" key="2">
    <source>
        <dbReference type="Pfam" id="PF01609"/>
    </source>
</evidence>
<organism evidence="7 10">
    <name type="scientific">Truepera radiovictrix (strain DSM 17093 / CIP 108686 / LMG 22925 / RQ-24)</name>
    <dbReference type="NCBI Taxonomy" id="649638"/>
    <lineage>
        <taxon>Bacteria</taxon>
        <taxon>Thermotogati</taxon>
        <taxon>Deinococcota</taxon>
        <taxon>Deinococci</taxon>
        <taxon>Trueperales</taxon>
        <taxon>Trueperaceae</taxon>
        <taxon>Truepera</taxon>
    </lineage>
</organism>
<dbReference type="Pfam" id="PF13340">
    <property type="entry name" value="DUF4096"/>
    <property type="match status" value="1"/>
</dbReference>
<proteinExistence type="predicted"/>
<dbReference type="PANTHER" id="PTHR30007">
    <property type="entry name" value="PHP DOMAIN PROTEIN"/>
    <property type="match status" value="1"/>
</dbReference>